<feature type="region of interest" description="Disordered" evidence="1">
    <location>
        <begin position="24"/>
        <end position="83"/>
    </location>
</feature>
<feature type="transmembrane region" description="Helical" evidence="2">
    <location>
        <begin position="248"/>
        <end position="271"/>
    </location>
</feature>
<dbReference type="GeneID" id="24093732"/>
<name>J4I855_9APHY</name>
<feature type="domain" description="DUF6535" evidence="3">
    <location>
        <begin position="148"/>
        <end position="333"/>
    </location>
</feature>
<dbReference type="InParanoid" id="J4I855"/>
<feature type="region of interest" description="Disordered" evidence="1">
    <location>
        <begin position="526"/>
        <end position="545"/>
    </location>
</feature>
<dbReference type="InterPro" id="IPR045338">
    <property type="entry name" value="DUF6535"/>
</dbReference>
<proteinExistence type="predicted"/>
<dbReference type="AlphaFoldDB" id="J4I855"/>
<evidence type="ECO:0000259" key="3">
    <source>
        <dbReference type="Pfam" id="PF20153"/>
    </source>
</evidence>
<dbReference type="Proteomes" id="UP000006352">
    <property type="component" value="Unassembled WGS sequence"/>
</dbReference>
<protein>
    <recommendedName>
        <fullName evidence="3">DUF6535 domain-containing protein</fullName>
    </recommendedName>
</protein>
<sequence>MVNGRGLKLPTVSTRISLASLRRQNGAGASVEMNTLGAGGGTPHDQPPSPKVPTPSLKPDEPTSTSPPPNAAQADNNTGDAHLNNFATDVGKLGGSLTANQVIEYFEKLAIESTQGKLSIETARAAPSSTEEPGTGEKLSSKDASEGWSECAKQVWEHEAATVEKWKDEIANLLIFAGLFSAVLTTFIFPYFQSLQPQSPNTTTEIINLFSAQLTLLASQREVIFPDPSILNSSMSSSSNGPPSIQSLAINGLWFAALGFSLGAASIAISVNQWLNYHMIRPASLSQQSVRIWYFRHRGLRKWRVPFIISILPILLQVSLILFFVGLVVLLWPFSTVIAGLVLVVVGLLLLVSIGTALLPAIISDCAYKSPQAWWWFIVIRWLKWISRSFVDLLNEQLYSQRIHRWRRYLDASQKFKDWRGFESYFVRMLKEKNETKLSMLKKADAMILDDSFLTDVLRPCLNGSDPNAALPAFYGVLERRAHSSDPQEPEKLQWNIREHDVQAVTMMGHICIDMFLKIAQDIPQSDADPSLSPPSPTRPASQEQLSQIERDRLRIVDHLYYLLQALPPTQLDVYRRLSELWQSQKAYPDRKSYCGILNLISYFAPRYKSKLERDDFKMLLACMASIPKNLSCLKTSIFRLSTTILSLSRELHQRFDCDELLAWRRYTLAAVHDCIEEGVEEAIVYNADEPALSFSLFTRESVIVSDIDAGVLNPGLINALDHFASKCQYRETHDRIQDDLSRLRSRLMQVDSKSLFFFFATVRAGQFD</sequence>
<dbReference type="OrthoDB" id="2796682at2759"/>
<keyword evidence="5" id="KW-1185">Reference proteome</keyword>
<evidence type="ECO:0000313" key="4">
    <source>
        <dbReference type="EMBL" id="CCL98821.1"/>
    </source>
</evidence>
<feature type="region of interest" description="Disordered" evidence="1">
    <location>
        <begin position="117"/>
        <end position="145"/>
    </location>
</feature>
<evidence type="ECO:0000313" key="5">
    <source>
        <dbReference type="Proteomes" id="UP000006352"/>
    </source>
</evidence>
<keyword evidence="2" id="KW-1133">Transmembrane helix</keyword>
<dbReference type="Pfam" id="PF20153">
    <property type="entry name" value="DUF6535"/>
    <property type="match status" value="1"/>
</dbReference>
<feature type="transmembrane region" description="Helical" evidence="2">
    <location>
        <begin position="173"/>
        <end position="192"/>
    </location>
</feature>
<feature type="transmembrane region" description="Helical" evidence="2">
    <location>
        <begin position="338"/>
        <end position="361"/>
    </location>
</feature>
<reference evidence="4 5" key="1">
    <citation type="journal article" date="2012" name="Appl. Environ. Microbiol.">
        <title>Short-read sequencing for genomic analysis of the brown rot fungus Fibroporia radiculosa.</title>
        <authorList>
            <person name="Tang J.D."/>
            <person name="Perkins A.D."/>
            <person name="Sonstegard T.S."/>
            <person name="Schroeder S.G."/>
            <person name="Burgess S.C."/>
            <person name="Diehl S.V."/>
        </authorList>
    </citation>
    <scope>NUCLEOTIDE SEQUENCE [LARGE SCALE GENOMIC DNA]</scope>
    <source>
        <strain evidence="4 5">TFFH 294</strain>
    </source>
</reference>
<keyword evidence="2" id="KW-0472">Membrane</keyword>
<gene>
    <name evidence="4" type="ORF">FIBRA_00826</name>
</gene>
<accession>J4I855</accession>
<dbReference type="RefSeq" id="XP_012178104.1">
    <property type="nucleotide sequence ID" value="XM_012322714.1"/>
</dbReference>
<evidence type="ECO:0000256" key="1">
    <source>
        <dbReference type="SAM" id="MobiDB-lite"/>
    </source>
</evidence>
<dbReference type="HOGENOM" id="CLU_363302_0_0_1"/>
<keyword evidence="2" id="KW-0812">Transmembrane</keyword>
<evidence type="ECO:0000256" key="2">
    <source>
        <dbReference type="SAM" id="Phobius"/>
    </source>
</evidence>
<feature type="transmembrane region" description="Helical" evidence="2">
    <location>
        <begin position="305"/>
        <end position="332"/>
    </location>
</feature>
<dbReference type="EMBL" id="HE796901">
    <property type="protein sequence ID" value="CCL98821.1"/>
    <property type="molecule type" value="Genomic_DNA"/>
</dbReference>
<organism evidence="4 5">
    <name type="scientific">Fibroporia radiculosa</name>
    <dbReference type="NCBI Taxonomy" id="599839"/>
    <lineage>
        <taxon>Eukaryota</taxon>
        <taxon>Fungi</taxon>
        <taxon>Dikarya</taxon>
        <taxon>Basidiomycota</taxon>
        <taxon>Agaricomycotina</taxon>
        <taxon>Agaricomycetes</taxon>
        <taxon>Polyporales</taxon>
        <taxon>Fibroporiaceae</taxon>
        <taxon>Fibroporia</taxon>
    </lineage>
</organism>